<keyword evidence="3" id="KW-1185">Reference proteome</keyword>
<evidence type="ECO:0000313" key="3">
    <source>
        <dbReference type="Proteomes" id="UP000626982"/>
    </source>
</evidence>
<reference evidence="3" key="1">
    <citation type="journal article" date="2019" name="Int. J. Syst. Evol. Microbiol.">
        <title>The Global Catalogue of Microorganisms (GCM) 10K type strain sequencing project: providing services to taxonomists for standard genome sequencing and annotation.</title>
        <authorList>
            <consortium name="The Broad Institute Genomics Platform"/>
            <consortium name="The Broad Institute Genome Sequencing Center for Infectious Disease"/>
            <person name="Wu L."/>
            <person name="Ma J."/>
        </authorList>
    </citation>
    <scope>NUCLEOTIDE SEQUENCE [LARGE SCALE GENOMIC DNA]</scope>
    <source>
        <strain evidence="3">CGMCC 1.6960</strain>
    </source>
</reference>
<comment type="caution">
    <text evidence="2">The sequence shown here is derived from an EMBL/GenBank/DDBJ whole genome shotgun (WGS) entry which is preliminary data.</text>
</comment>
<keyword evidence="1" id="KW-0812">Transmembrane</keyword>
<name>A0ABQ2KGZ5_9MICO</name>
<proteinExistence type="predicted"/>
<accession>A0ABQ2KGZ5</accession>
<feature type="transmembrane region" description="Helical" evidence="1">
    <location>
        <begin position="12"/>
        <end position="30"/>
    </location>
</feature>
<dbReference type="RefSeq" id="WP_188716466.1">
    <property type="nucleotide sequence ID" value="NZ_BAABBD010000006.1"/>
</dbReference>
<evidence type="ECO:0000313" key="2">
    <source>
        <dbReference type="EMBL" id="GGN80769.1"/>
    </source>
</evidence>
<sequence length="49" mass="5134">MHLDEELWPPVVAAAITASVAATSVGLAIARRARGAEPEPVRPDEDLAL</sequence>
<keyword evidence="1" id="KW-0472">Membrane</keyword>
<keyword evidence="1" id="KW-1133">Transmembrane helix</keyword>
<dbReference type="Proteomes" id="UP000626982">
    <property type="component" value="Unassembled WGS sequence"/>
</dbReference>
<gene>
    <name evidence="2" type="ORF">GCM10010968_08930</name>
</gene>
<organism evidence="2 3">
    <name type="scientific">Agrococcus terreus</name>
    <dbReference type="NCBI Taxonomy" id="574649"/>
    <lineage>
        <taxon>Bacteria</taxon>
        <taxon>Bacillati</taxon>
        <taxon>Actinomycetota</taxon>
        <taxon>Actinomycetes</taxon>
        <taxon>Micrococcales</taxon>
        <taxon>Microbacteriaceae</taxon>
        <taxon>Agrococcus</taxon>
    </lineage>
</organism>
<dbReference type="EMBL" id="BMLM01000001">
    <property type="protein sequence ID" value="GGN80769.1"/>
    <property type="molecule type" value="Genomic_DNA"/>
</dbReference>
<protein>
    <submittedName>
        <fullName evidence="2">Uncharacterized protein</fullName>
    </submittedName>
</protein>
<evidence type="ECO:0000256" key="1">
    <source>
        <dbReference type="SAM" id="Phobius"/>
    </source>
</evidence>